<sequence length="131" mass="14614">MNVERDCAPTVTLTLLAKSVEVADQLFADARFPGHEREDLEDREDAAEADAVMARLEAGEEKTVSHEEAWRRLDEAAEKAPNHPALRWRLADGSCLRQHRRNPETGGTVCGIPGPLELADTTAERCYQCWT</sequence>
<proteinExistence type="predicted"/>
<protein>
    <submittedName>
        <fullName evidence="1">Uncharacterized protein</fullName>
    </submittedName>
</protein>
<dbReference type="EMBL" id="LAXD01000001">
    <property type="protein sequence ID" value="KWX02221.1"/>
    <property type="molecule type" value="Genomic_DNA"/>
</dbReference>
<keyword evidence="2" id="KW-1185">Reference proteome</keyword>
<dbReference type="AlphaFoldDB" id="A0A132MWI8"/>
<name>A0A132MWI8_9ACTN</name>
<evidence type="ECO:0000313" key="2">
    <source>
        <dbReference type="Proteomes" id="UP000070188"/>
    </source>
</evidence>
<reference evidence="2" key="1">
    <citation type="submission" date="2015-04" db="EMBL/GenBank/DDBJ databases">
        <title>Physiological reanalysis, assessment of diazotrophy, and genome sequences of multiple isolates of Streptomyces thermoautotrophicus.</title>
        <authorList>
            <person name="MacKellar D.C."/>
            <person name="Lieber L."/>
            <person name="Norman J."/>
            <person name="Bolger A."/>
            <person name="Tobin C."/>
            <person name="Murray J.W."/>
            <person name="Chang R."/>
            <person name="Ford T."/>
            <person name="Nguyen P.Q."/>
            <person name="Woodward J."/>
            <person name="Permingeat H."/>
            <person name="Joshi N.S."/>
            <person name="Silver P.A."/>
            <person name="Usadel B."/>
            <person name="Rutherford A.W."/>
            <person name="Friesen M."/>
            <person name="Prell J."/>
        </authorList>
    </citation>
    <scope>NUCLEOTIDE SEQUENCE [LARGE SCALE GENOMIC DNA]</scope>
    <source>
        <strain evidence="2">H1</strain>
    </source>
</reference>
<comment type="caution">
    <text evidence="1">The sequence shown here is derived from an EMBL/GenBank/DDBJ whole genome shotgun (WGS) entry which is preliminary data.</text>
</comment>
<organism evidence="1 2">
    <name type="scientific">Carbonactinospora thermoautotrophica</name>
    <dbReference type="NCBI Taxonomy" id="1469144"/>
    <lineage>
        <taxon>Bacteria</taxon>
        <taxon>Bacillati</taxon>
        <taxon>Actinomycetota</taxon>
        <taxon>Actinomycetes</taxon>
        <taxon>Kitasatosporales</taxon>
        <taxon>Carbonactinosporaceae</taxon>
        <taxon>Carbonactinospora</taxon>
    </lineage>
</organism>
<gene>
    <name evidence="1" type="ORF">LI90_3264</name>
</gene>
<evidence type="ECO:0000313" key="1">
    <source>
        <dbReference type="EMBL" id="KWX02221.1"/>
    </source>
</evidence>
<dbReference type="Proteomes" id="UP000070188">
    <property type="component" value="Unassembled WGS sequence"/>
</dbReference>
<accession>A0A132MWI8</accession>
<dbReference type="STRING" id="1469144.LI90_3264"/>